<keyword evidence="2" id="KW-1185">Reference proteome</keyword>
<dbReference type="Proteomes" id="UP001177140">
    <property type="component" value="Unassembled WGS sequence"/>
</dbReference>
<reference evidence="1" key="1">
    <citation type="submission" date="2022-03" db="EMBL/GenBank/DDBJ databases">
        <title>A functionally conserved STORR gene fusion in Papaver species that diverged 16.8 million years ago.</title>
        <authorList>
            <person name="Catania T."/>
        </authorList>
    </citation>
    <scope>NUCLEOTIDE SEQUENCE</scope>
    <source>
        <strain evidence="1">S-191538</strain>
    </source>
</reference>
<comment type="caution">
    <text evidence="1">The sequence shown here is derived from an EMBL/GenBank/DDBJ whole genome shotgun (WGS) entry which is preliminary data.</text>
</comment>
<gene>
    <name evidence="1" type="ORF">MKW94_021525</name>
</gene>
<dbReference type="EMBL" id="JAJJMA010230963">
    <property type="protein sequence ID" value="MCL7042073.1"/>
    <property type="molecule type" value="Genomic_DNA"/>
</dbReference>
<evidence type="ECO:0000313" key="1">
    <source>
        <dbReference type="EMBL" id="MCL7042073.1"/>
    </source>
</evidence>
<accession>A0AA42AV29</accession>
<organism evidence="1 2">
    <name type="scientific">Papaver nudicaule</name>
    <name type="common">Iceland poppy</name>
    <dbReference type="NCBI Taxonomy" id="74823"/>
    <lineage>
        <taxon>Eukaryota</taxon>
        <taxon>Viridiplantae</taxon>
        <taxon>Streptophyta</taxon>
        <taxon>Embryophyta</taxon>
        <taxon>Tracheophyta</taxon>
        <taxon>Spermatophyta</taxon>
        <taxon>Magnoliopsida</taxon>
        <taxon>Ranunculales</taxon>
        <taxon>Papaveraceae</taxon>
        <taxon>Papaveroideae</taxon>
        <taxon>Papaver</taxon>
    </lineage>
</organism>
<protein>
    <submittedName>
        <fullName evidence="1">Uncharacterized protein</fullName>
    </submittedName>
</protein>
<name>A0AA42AV29_PAPNU</name>
<dbReference type="AlphaFoldDB" id="A0AA42AV29"/>
<feature type="non-terminal residue" evidence="1">
    <location>
        <position position="51"/>
    </location>
</feature>
<evidence type="ECO:0000313" key="2">
    <source>
        <dbReference type="Proteomes" id="UP001177140"/>
    </source>
</evidence>
<sequence length="51" mass="5484">MVARFFPSLLSGTGEDLVNLLKEDSETIKEGILHVLARAGGSIREQLALTS</sequence>
<proteinExistence type="predicted"/>